<dbReference type="PANTHER" id="PTHR15160">
    <property type="entry name" value="VON HIPPEL-LINDAU PROTEIN"/>
    <property type="match status" value="1"/>
</dbReference>
<accession>A0A517SUP3</accession>
<name>A0A517SUP3_9BACT</name>
<dbReference type="GO" id="GO:0004518">
    <property type="term" value="F:nuclease activity"/>
    <property type="evidence" value="ECO:0007669"/>
    <property type="project" value="InterPro"/>
</dbReference>
<evidence type="ECO:0000313" key="3">
    <source>
        <dbReference type="EMBL" id="QDT59852.1"/>
    </source>
</evidence>
<proteinExistence type="predicted"/>
<evidence type="ECO:0000313" key="4">
    <source>
        <dbReference type="Proteomes" id="UP000315003"/>
    </source>
</evidence>
<sequence>MHGGQDRCRRSVHRSQSATDRDLAMPVQMQLARIIISELTESQIIFLREVEGDREFPIVIGIFEATSIDKRVKQASFQPPRPLTHDLIVNTAEALGASVDSILINELDQQTYYAQLRLKTASGELIEIDSRPSDAIAVAVTFDPPLPIYVSETVLEEAISGMP</sequence>
<gene>
    <name evidence="3" type="ORF">SV7mr_23640</name>
</gene>
<evidence type="ECO:0000259" key="2">
    <source>
        <dbReference type="PROSITE" id="PS51658"/>
    </source>
</evidence>
<feature type="region of interest" description="Disordered" evidence="1">
    <location>
        <begin position="1"/>
        <end position="20"/>
    </location>
</feature>
<organism evidence="3 4">
    <name type="scientific">Stieleria bergensis</name>
    <dbReference type="NCBI Taxonomy" id="2528025"/>
    <lineage>
        <taxon>Bacteria</taxon>
        <taxon>Pseudomonadati</taxon>
        <taxon>Planctomycetota</taxon>
        <taxon>Planctomycetia</taxon>
        <taxon>Pirellulales</taxon>
        <taxon>Pirellulaceae</taxon>
        <taxon>Stieleria</taxon>
    </lineage>
</organism>
<protein>
    <recommendedName>
        <fullName evidence="2">BFN domain-containing protein</fullName>
    </recommendedName>
</protein>
<dbReference type="PANTHER" id="PTHR15160:SF1">
    <property type="entry name" value="VON HIPPEL-LINDAU DISEASE TUMOR SUPPRESSOR"/>
    <property type="match status" value="1"/>
</dbReference>
<dbReference type="Gene3D" id="3.10.690.10">
    <property type="entry name" value="Bifunctional nuclease domain"/>
    <property type="match status" value="1"/>
</dbReference>
<keyword evidence="4" id="KW-1185">Reference proteome</keyword>
<dbReference type="EMBL" id="CP036272">
    <property type="protein sequence ID" value="QDT59852.1"/>
    <property type="molecule type" value="Genomic_DNA"/>
</dbReference>
<reference evidence="3 4" key="1">
    <citation type="submission" date="2019-02" db="EMBL/GenBank/DDBJ databases">
        <title>Deep-cultivation of Planctomycetes and their phenomic and genomic characterization uncovers novel biology.</title>
        <authorList>
            <person name="Wiegand S."/>
            <person name="Jogler M."/>
            <person name="Boedeker C."/>
            <person name="Pinto D."/>
            <person name="Vollmers J."/>
            <person name="Rivas-Marin E."/>
            <person name="Kohn T."/>
            <person name="Peeters S.H."/>
            <person name="Heuer A."/>
            <person name="Rast P."/>
            <person name="Oberbeckmann S."/>
            <person name="Bunk B."/>
            <person name="Jeske O."/>
            <person name="Meyerdierks A."/>
            <person name="Storesund J.E."/>
            <person name="Kallscheuer N."/>
            <person name="Luecker S."/>
            <person name="Lage O.M."/>
            <person name="Pohl T."/>
            <person name="Merkel B.J."/>
            <person name="Hornburger P."/>
            <person name="Mueller R.-W."/>
            <person name="Bruemmer F."/>
            <person name="Labrenz M."/>
            <person name="Spormann A.M."/>
            <person name="Op den Camp H."/>
            <person name="Overmann J."/>
            <person name="Amann R."/>
            <person name="Jetten M.S.M."/>
            <person name="Mascher T."/>
            <person name="Medema M.H."/>
            <person name="Devos D.P."/>
            <person name="Kaster A.-K."/>
            <person name="Ovreas L."/>
            <person name="Rohde M."/>
            <person name="Galperin M.Y."/>
            <person name="Jogler C."/>
        </authorList>
    </citation>
    <scope>NUCLEOTIDE SEQUENCE [LARGE SCALE GENOMIC DNA]</scope>
    <source>
        <strain evidence="3 4">SV_7m_r</strain>
    </source>
</reference>
<dbReference type="InterPro" id="IPR003729">
    <property type="entry name" value="Bi_nuclease_dom"/>
</dbReference>
<evidence type="ECO:0000256" key="1">
    <source>
        <dbReference type="SAM" id="MobiDB-lite"/>
    </source>
</evidence>
<dbReference type="Proteomes" id="UP000315003">
    <property type="component" value="Chromosome"/>
</dbReference>
<dbReference type="PROSITE" id="PS51658">
    <property type="entry name" value="BFN"/>
    <property type="match status" value="1"/>
</dbReference>
<dbReference type="AlphaFoldDB" id="A0A517SUP3"/>
<dbReference type="SUPFAM" id="SSF103256">
    <property type="entry name" value="Hypothetical protein TM0160"/>
    <property type="match status" value="1"/>
</dbReference>
<dbReference type="InterPro" id="IPR036104">
    <property type="entry name" value="BFN_sf"/>
</dbReference>
<feature type="domain" description="BFN" evidence="2">
    <location>
        <begin position="26"/>
        <end position="162"/>
    </location>
</feature>
<dbReference type="Pfam" id="PF02577">
    <property type="entry name" value="BFN_dom"/>
    <property type="match status" value="1"/>
</dbReference>